<proteinExistence type="predicted"/>
<reference evidence="3" key="1">
    <citation type="submission" date="2018-11" db="EMBL/GenBank/DDBJ databases">
        <authorList>
            <person name="Alioto T."/>
            <person name="Alioto T."/>
        </authorList>
    </citation>
    <scope>NUCLEOTIDE SEQUENCE</scope>
</reference>
<dbReference type="AlphaFoldDB" id="A0A8B6DRW5"/>
<evidence type="ECO:0000256" key="1">
    <source>
        <dbReference type="SAM" id="MobiDB-lite"/>
    </source>
</evidence>
<sequence length="487" mass="55981">MRARFVLNDYRRTSSVTSMLHTLNWDTLQERRAKCKAIMFYRVVHELIAKPSVHLQPVPTTVRGHKERYLVPFAWTQVYRYSFSPDTIRIWNGLPQQLVINEMATTILIKKFLVKMILLFILAIHYGTGKHLHNREKSCNKSSWIHVLPDENCTLHHFCAKPQPSPYNSILLYGNGGFSAERITSIPYSNTEFYTYFSLYICKYSFLKTSDRFLFEEMTNLLNTTVKAGLSFSQPCTPPTEHHFAPDLTCNLQKFCLTPAMTPTMEIFIYNKTNAESGKLSSKEFYMGCTDTQSYHKPASILCQLENMDVNDNKNLNTSTRLELLRLTSNIGSDISLVSNDTVYDRNVETPLPLFMILAAIVVIIFSLSLLLQLWFVYTKHNEKKSANKTNIETIQLGSVNRTRLSVESNSLNNDECAKNIHENVEILSNEDNLKDTNSKNVQVREPVIVNEESEEKQIHEAYSPRSSTCMEISNDEEEPFLPVHPD</sequence>
<dbReference type="Proteomes" id="UP000596742">
    <property type="component" value="Unassembled WGS sequence"/>
</dbReference>
<protein>
    <submittedName>
        <fullName evidence="3">Uncharacterized protein</fullName>
    </submittedName>
</protein>
<feature type="transmembrane region" description="Helical" evidence="2">
    <location>
        <begin position="354"/>
        <end position="378"/>
    </location>
</feature>
<feature type="region of interest" description="Disordered" evidence="1">
    <location>
        <begin position="454"/>
        <end position="487"/>
    </location>
</feature>
<keyword evidence="4" id="KW-1185">Reference proteome</keyword>
<organism evidence="3 4">
    <name type="scientific">Mytilus galloprovincialis</name>
    <name type="common">Mediterranean mussel</name>
    <dbReference type="NCBI Taxonomy" id="29158"/>
    <lineage>
        <taxon>Eukaryota</taxon>
        <taxon>Metazoa</taxon>
        <taxon>Spiralia</taxon>
        <taxon>Lophotrochozoa</taxon>
        <taxon>Mollusca</taxon>
        <taxon>Bivalvia</taxon>
        <taxon>Autobranchia</taxon>
        <taxon>Pteriomorphia</taxon>
        <taxon>Mytilida</taxon>
        <taxon>Mytiloidea</taxon>
        <taxon>Mytilidae</taxon>
        <taxon>Mytilinae</taxon>
        <taxon>Mytilus</taxon>
    </lineage>
</organism>
<keyword evidence="2" id="KW-0472">Membrane</keyword>
<keyword evidence="2" id="KW-1133">Transmembrane helix</keyword>
<dbReference type="EMBL" id="UYJE01003848">
    <property type="protein sequence ID" value="VDI22888.1"/>
    <property type="molecule type" value="Genomic_DNA"/>
</dbReference>
<evidence type="ECO:0000256" key="2">
    <source>
        <dbReference type="SAM" id="Phobius"/>
    </source>
</evidence>
<accession>A0A8B6DRW5</accession>
<evidence type="ECO:0000313" key="4">
    <source>
        <dbReference type="Proteomes" id="UP000596742"/>
    </source>
</evidence>
<dbReference type="OrthoDB" id="10380279at2759"/>
<comment type="caution">
    <text evidence="3">The sequence shown here is derived from an EMBL/GenBank/DDBJ whole genome shotgun (WGS) entry which is preliminary data.</text>
</comment>
<gene>
    <name evidence="3" type="ORF">MGAL_10B078138</name>
</gene>
<name>A0A8B6DRW5_MYTGA</name>
<evidence type="ECO:0000313" key="3">
    <source>
        <dbReference type="EMBL" id="VDI22888.1"/>
    </source>
</evidence>
<keyword evidence="2" id="KW-0812">Transmembrane</keyword>